<sequence>VHAEPLRGGRPHPSADPAAGLLRPGGPAADRKSPGQHLLRQP</sequence>
<dbReference type="EMBL" id="CAAE01007051">
    <property type="protein sequence ID" value="CAF89514.1"/>
    <property type="molecule type" value="Genomic_DNA"/>
</dbReference>
<protein>
    <submittedName>
        <fullName evidence="2">(spotted green pufferfish) hypothetical protein</fullName>
    </submittedName>
</protein>
<dbReference type="AlphaFoldDB" id="Q4TC68"/>
<proteinExistence type="predicted"/>
<feature type="compositionally biased region" description="Low complexity" evidence="1">
    <location>
        <begin position="15"/>
        <end position="28"/>
    </location>
</feature>
<evidence type="ECO:0000313" key="2">
    <source>
        <dbReference type="EMBL" id="CAF89514.1"/>
    </source>
</evidence>
<accession>Q4TC68</accession>
<reference evidence="2" key="1">
    <citation type="journal article" date="2004" name="Nature">
        <title>Genome duplication in the teleost fish Tetraodon nigroviridis reveals the early vertebrate proto-karyotype.</title>
        <authorList>
            <person name="Jaillon O."/>
            <person name="Aury J.-M."/>
            <person name="Brunet F."/>
            <person name="Petit J.-L."/>
            <person name="Stange-Thomann N."/>
            <person name="Mauceli E."/>
            <person name="Bouneau L."/>
            <person name="Fischer C."/>
            <person name="Ozouf-Costaz C."/>
            <person name="Bernot A."/>
            <person name="Nicaud S."/>
            <person name="Jaffe D."/>
            <person name="Fisher S."/>
            <person name="Lutfalla G."/>
            <person name="Dossat C."/>
            <person name="Segurens B."/>
            <person name="Dasilva C."/>
            <person name="Salanoubat M."/>
            <person name="Levy M."/>
            <person name="Boudet N."/>
            <person name="Castellano S."/>
            <person name="Anthouard V."/>
            <person name="Jubin C."/>
            <person name="Castelli V."/>
            <person name="Katinka M."/>
            <person name="Vacherie B."/>
            <person name="Biemont C."/>
            <person name="Skalli Z."/>
            <person name="Cattolico L."/>
            <person name="Poulain J."/>
            <person name="De Berardinis V."/>
            <person name="Cruaud C."/>
            <person name="Duprat S."/>
            <person name="Brottier P."/>
            <person name="Coutanceau J.-P."/>
            <person name="Gouzy J."/>
            <person name="Parra G."/>
            <person name="Lardier G."/>
            <person name="Chapple C."/>
            <person name="McKernan K.J."/>
            <person name="McEwan P."/>
            <person name="Bosak S."/>
            <person name="Kellis M."/>
            <person name="Volff J.-N."/>
            <person name="Guigo R."/>
            <person name="Zody M.C."/>
            <person name="Mesirov J."/>
            <person name="Lindblad-Toh K."/>
            <person name="Birren B."/>
            <person name="Nusbaum C."/>
            <person name="Kahn D."/>
            <person name="Robinson-Rechavi M."/>
            <person name="Laudet V."/>
            <person name="Schachter V."/>
            <person name="Quetier F."/>
            <person name="Saurin W."/>
            <person name="Scarpelli C."/>
            <person name="Wincker P."/>
            <person name="Lander E.S."/>
            <person name="Weissenbach J."/>
            <person name="Roest Crollius H."/>
        </authorList>
    </citation>
    <scope>NUCLEOTIDE SEQUENCE [LARGE SCALE GENOMIC DNA]</scope>
</reference>
<dbReference type="KEGG" id="tng:GSTEN00003444G001"/>
<feature type="non-terminal residue" evidence="2">
    <location>
        <position position="1"/>
    </location>
</feature>
<name>Q4TC68_TETNG</name>
<evidence type="ECO:0000256" key="1">
    <source>
        <dbReference type="SAM" id="MobiDB-lite"/>
    </source>
</evidence>
<reference evidence="2" key="2">
    <citation type="submission" date="2004-02" db="EMBL/GenBank/DDBJ databases">
        <authorList>
            <consortium name="Genoscope"/>
            <consortium name="Whitehead Institute Centre for Genome Research"/>
        </authorList>
    </citation>
    <scope>NUCLEOTIDE SEQUENCE</scope>
</reference>
<comment type="caution">
    <text evidence="2">The sequence shown here is derived from an EMBL/GenBank/DDBJ whole genome shotgun (WGS) entry which is preliminary data.</text>
</comment>
<feature type="region of interest" description="Disordered" evidence="1">
    <location>
        <begin position="1"/>
        <end position="42"/>
    </location>
</feature>
<gene>
    <name evidence="2" type="ORF">GSTENG00003444001</name>
</gene>
<organism evidence="2">
    <name type="scientific">Tetraodon nigroviridis</name>
    <name type="common">Spotted green pufferfish</name>
    <name type="synonym">Chelonodon nigroviridis</name>
    <dbReference type="NCBI Taxonomy" id="99883"/>
    <lineage>
        <taxon>Eukaryota</taxon>
        <taxon>Metazoa</taxon>
        <taxon>Chordata</taxon>
        <taxon>Craniata</taxon>
        <taxon>Vertebrata</taxon>
        <taxon>Euteleostomi</taxon>
        <taxon>Actinopterygii</taxon>
        <taxon>Neopterygii</taxon>
        <taxon>Teleostei</taxon>
        <taxon>Neoteleostei</taxon>
        <taxon>Acanthomorphata</taxon>
        <taxon>Eupercaria</taxon>
        <taxon>Tetraodontiformes</taxon>
        <taxon>Tetradontoidea</taxon>
        <taxon>Tetraodontidae</taxon>
        <taxon>Tetraodon</taxon>
    </lineage>
</organism>